<evidence type="ECO:0000313" key="2">
    <source>
        <dbReference type="EMBL" id="CAA9518868.1"/>
    </source>
</evidence>
<gene>
    <name evidence="2" type="ORF">AVDCRST_MAG73-60</name>
</gene>
<sequence>MVEAAGCELRFLPAYSPDCSPIEHAFAKLKEGLRRAGARTRADLDAAIAAGLDAITAADARGWYGHCGYPLPSQSF</sequence>
<dbReference type="EMBL" id="CADCWE010000005">
    <property type="protein sequence ID" value="CAA9518868.1"/>
    <property type="molecule type" value="Genomic_DNA"/>
</dbReference>
<feature type="domain" description="Tc1-like transposase DDE" evidence="1">
    <location>
        <begin position="2"/>
        <end position="44"/>
    </location>
</feature>
<dbReference type="GO" id="GO:0003676">
    <property type="term" value="F:nucleic acid binding"/>
    <property type="evidence" value="ECO:0007669"/>
    <property type="project" value="InterPro"/>
</dbReference>
<accession>A0A6J4TBB6</accession>
<dbReference type="InterPro" id="IPR038717">
    <property type="entry name" value="Tc1-like_DDE_dom"/>
</dbReference>
<organism evidence="2">
    <name type="scientific">uncultured Thermomicrobiales bacterium</name>
    <dbReference type="NCBI Taxonomy" id="1645740"/>
    <lineage>
        <taxon>Bacteria</taxon>
        <taxon>Pseudomonadati</taxon>
        <taxon>Thermomicrobiota</taxon>
        <taxon>Thermomicrobia</taxon>
        <taxon>Thermomicrobiales</taxon>
        <taxon>environmental samples</taxon>
    </lineage>
</organism>
<name>A0A6J4TBB6_9BACT</name>
<dbReference type="Pfam" id="PF13358">
    <property type="entry name" value="DDE_3"/>
    <property type="match status" value="1"/>
</dbReference>
<dbReference type="AlphaFoldDB" id="A0A6J4TBB6"/>
<dbReference type="Gene3D" id="3.30.420.10">
    <property type="entry name" value="Ribonuclease H-like superfamily/Ribonuclease H"/>
    <property type="match status" value="1"/>
</dbReference>
<proteinExistence type="predicted"/>
<reference evidence="2" key="1">
    <citation type="submission" date="2020-02" db="EMBL/GenBank/DDBJ databases">
        <authorList>
            <person name="Meier V. D."/>
        </authorList>
    </citation>
    <scope>NUCLEOTIDE SEQUENCE</scope>
    <source>
        <strain evidence="2">AVDCRST_MAG73</strain>
    </source>
</reference>
<protein>
    <recommendedName>
        <fullName evidence="1">Tc1-like transposase DDE domain-containing protein</fullName>
    </recommendedName>
</protein>
<dbReference type="InterPro" id="IPR036397">
    <property type="entry name" value="RNaseH_sf"/>
</dbReference>
<evidence type="ECO:0000259" key="1">
    <source>
        <dbReference type="Pfam" id="PF13358"/>
    </source>
</evidence>